<dbReference type="InterPro" id="IPR003812">
    <property type="entry name" value="Fido"/>
</dbReference>
<evidence type="ECO:0000256" key="2">
    <source>
        <dbReference type="PIRSR" id="PIRSR640198-2"/>
    </source>
</evidence>
<evidence type="ECO:0000256" key="1">
    <source>
        <dbReference type="PIRSR" id="PIRSR640198-1"/>
    </source>
</evidence>
<evidence type="ECO:0000259" key="4">
    <source>
        <dbReference type="PROSITE" id="PS51459"/>
    </source>
</evidence>
<dbReference type="GO" id="GO:0005524">
    <property type="term" value="F:ATP binding"/>
    <property type="evidence" value="ECO:0007669"/>
    <property type="project" value="UniProtKB-KW"/>
</dbReference>
<gene>
    <name evidence="5" type="ORF">RsY01_1415</name>
</gene>
<comment type="caution">
    <text evidence="5">The sequence shown here is derived from an EMBL/GenBank/DDBJ whole genome shotgun (WGS) entry which is preliminary data.</text>
</comment>
<feature type="active site" evidence="1">
    <location>
        <position position="154"/>
    </location>
</feature>
<proteinExistence type="predicted"/>
<feature type="site" description="Important for autoinhibition of adenylyltransferase activity" evidence="3">
    <location>
        <position position="24"/>
    </location>
</feature>
<dbReference type="AlphaFoldDB" id="A0A224XE04"/>
<evidence type="ECO:0000313" key="6">
    <source>
        <dbReference type="Proteomes" id="UP000218689"/>
    </source>
</evidence>
<organism evidence="5 6">
    <name type="scientific">Pseudolactococcus reticulitermitis</name>
    <dbReference type="NCBI Taxonomy" id="2025039"/>
    <lineage>
        <taxon>Bacteria</taxon>
        <taxon>Bacillati</taxon>
        <taxon>Bacillota</taxon>
        <taxon>Bacilli</taxon>
        <taxon>Lactobacillales</taxon>
        <taxon>Streptococcaceae</taxon>
        <taxon>Pseudolactococcus</taxon>
    </lineage>
</organism>
<sequence length="186" mass="21200">MREIPEDYIKDLAIRFSHHSTALEGNTLTLAETAVLLLEGITPSRSVHKREIFEIESNARTLEVVLQELNEPTELTEFIIKKIDYFIGESTVTFAGEYKKLNNYIVGAEFQTAKASETAEVMAEFVVDYNKALKETGQLFETIAEYHIKFEKIHPFSDGNGRTGRMLNALVALKHDRLVREDIYSI</sequence>
<dbReference type="RefSeq" id="WP_157905795.1">
    <property type="nucleotide sequence ID" value="NZ_BEDT01000003.1"/>
</dbReference>
<evidence type="ECO:0000256" key="3">
    <source>
        <dbReference type="PIRSR" id="PIRSR640198-3"/>
    </source>
</evidence>
<dbReference type="PANTHER" id="PTHR13504:SF38">
    <property type="entry name" value="FIDO DOMAIN-CONTAINING PROTEIN"/>
    <property type="match status" value="1"/>
</dbReference>
<keyword evidence="6" id="KW-1185">Reference proteome</keyword>
<accession>A0A224XE04</accession>
<dbReference type="InterPro" id="IPR036597">
    <property type="entry name" value="Fido-like_dom_sf"/>
</dbReference>
<feature type="domain" description="Fido" evidence="4">
    <location>
        <begin position="75"/>
        <end position="186"/>
    </location>
</feature>
<evidence type="ECO:0000313" key="5">
    <source>
        <dbReference type="EMBL" id="GAX47811.1"/>
    </source>
</evidence>
<dbReference type="Gene3D" id="1.10.3290.10">
    <property type="entry name" value="Fido-like domain"/>
    <property type="match status" value="1"/>
</dbReference>
<dbReference type="Pfam" id="PF02661">
    <property type="entry name" value="Fic"/>
    <property type="match status" value="1"/>
</dbReference>
<dbReference type="OrthoDB" id="9813719at2"/>
<feature type="binding site" evidence="2">
    <location>
        <begin position="158"/>
        <end position="165"/>
    </location>
    <ligand>
        <name>ATP</name>
        <dbReference type="ChEBI" id="CHEBI:30616"/>
    </ligand>
</feature>
<protein>
    <recommendedName>
        <fullName evidence="4">Fido domain-containing protein</fullName>
    </recommendedName>
</protein>
<keyword evidence="2" id="KW-0547">Nucleotide-binding</keyword>
<dbReference type="EMBL" id="BEDT01000003">
    <property type="protein sequence ID" value="GAX47811.1"/>
    <property type="molecule type" value="Genomic_DNA"/>
</dbReference>
<dbReference type="SUPFAM" id="SSF140931">
    <property type="entry name" value="Fic-like"/>
    <property type="match status" value="1"/>
</dbReference>
<dbReference type="Proteomes" id="UP000218689">
    <property type="component" value="Unassembled WGS sequence"/>
</dbReference>
<dbReference type="PROSITE" id="PS51459">
    <property type="entry name" value="FIDO"/>
    <property type="match status" value="1"/>
</dbReference>
<dbReference type="InterPro" id="IPR040198">
    <property type="entry name" value="Fido_containing"/>
</dbReference>
<reference evidence="6" key="1">
    <citation type="submission" date="2017-08" db="EMBL/GenBank/DDBJ databases">
        <title>Draft genome sequence of Lactococcus sp. strain Rs-Y01, isolated from the gut of the lower termite Reticulitermes speratus.</title>
        <authorList>
            <person name="Ohkuma M."/>
            <person name="Yuki M."/>
        </authorList>
    </citation>
    <scope>NUCLEOTIDE SEQUENCE [LARGE SCALE GENOMIC DNA]</scope>
    <source>
        <strain evidence="6">Rs-Y01</strain>
    </source>
</reference>
<name>A0A224XE04_9LACT</name>
<dbReference type="PANTHER" id="PTHR13504">
    <property type="entry name" value="FIDO DOMAIN-CONTAINING PROTEIN DDB_G0283145"/>
    <property type="match status" value="1"/>
</dbReference>
<keyword evidence="2" id="KW-0067">ATP-binding</keyword>